<evidence type="ECO:0000313" key="2">
    <source>
        <dbReference type="Proteomes" id="UP000002489"/>
    </source>
</evidence>
<reference evidence="1" key="2">
    <citation type="submission" date="2025-08" db="UniProtKB">
        <authorList>
            <consortium name="EnsemblFungi"/>
        </authorList>
    </citation>
    <scope>IDENTIFICATION</scope>
    <source>
        <strain evidence="1">4287 / CBS 123668 / FGSC 9935 / NRRL 34936</strain>
    </source>
</reference>
<dbReference type="Proteomes" id="UP000002489">
    <property type="component" value="Unassembled WGS sequence"/>
</dbReference>
<dbReference type="AlphaFoldDB" id="A0A0D2XUV6"/>
<protein>
    <submittedName>
        <fullName evidence="1">Uncharacterized protein</fullName>
    </submittedName>
</protein>
<proteinExistence type="predicted"/>
<reference evidence="2" key="1">
    <citation type="journal article" date="2012" name="Mol. Plant Microbe Interact.">
        <title>A highly conserved effector in Fusarium oxysporum is required for full virulence on Arabidopsis.</title>
        <authorList>
            <person name="Thatcher L.F."/>
            <person name="Gardiner D.M."/>
            <person name="Kazan K."/>
            <person name="Manners J."/>
        </authorList>
    </citation>
    <scope>NUCLEOTIDE SEQUENCE [LARGE SCALE GENOMIC DNA]</scope>
    <source>
        <strain evidence="2">Fo5176</strain>
    </source>
</reference>
<evidence type="ECO:0000313" key="1">
    <source>
        <dbReference type="EnsemblFungi" id="FOXG_07763P0"/>
    </source>
</evidence>
<organism evidence="1 2">
    <name type="scientific">Fusarium oxysporum (strain Fo5176)</name>
    <name type="common">Fusarium vascular wilt</name>
    <dbReference type="NCBI Taxonomy" id="660025"/>
    <lineage>
        <taxon>Eukaryota</taxon>
        <taxon>Fungi</taxon>
        <taxon>Dikarya</taxon>
        <taxon>Ascomycota</taxon>
        <taxon>Pezizomycotina</taxon>
        <taxon>Sordariomycetes</taxon>
        <taxon>Hypocreomycetidae</taxon>
        <taxon>Hypocreales</taxon>
        <taxon>Nectriaceae</taxon>
        <taxon>Fusarium</taxon>
        <taxon>Fusarium oxysporum species complex</taxon>
    </lineage>
</organism>
<sequence>MHEIPNSISKPVLCSAANFTRLARSPICVAIAQCMSLASRMPSMQPPQTLLGSVLRRTQIQGNQKLHARRPSAYNSFYMTDLSPRECNTFR</sequence>
<accession>A0A0D2XUV6</accession>
<dbReference type="EnsemblFungi" id="FOXG_07763T0">
    <property type="protein sequence ID" value="FOXG_07763P0"/>
    <property type="gene ID" value="FOXG_07763"/>
</dbReference>
<name>A0A0D2XUV6_FUSOF</name>